<comment type="caution">
    <text evidence="1">The sequence shown here is derived from an EMBL/GenBank/DDBJ whole genome shotgun (WGS) entry which is preliminary data.</text>
</comment>
<gene>
    <name evidence="1" type="ORF">NK718_00905</name>
</gene>
<dbReference type="RefSeq" id="WP_254737629.1">
    <property type="nucleotide sequence ID" value="NZ_JANCLU010000001.1"/>
</dbReference>
<dbReference type="EMBL" id="JANCLU010000001">
    <property type="protein sequence ID" value="MCP8937064.1"/>
    <property type="molecule type" value="Genomic_DNA"/>
</dbReference>
<proteinExistence type="predicted"/>
<dbReference type="PROSITE" id="PS51318">
    <property type="entry name" value="TAT"/>
    <property type="match status" value="1"/>
</dbReference>
<dbReference type="Proteomes" id="UP001205890">
    <property type="component" value="Unassembled WGS sequence"/>
</dbReference>
<evidence type="ECO:0000313" key="1">
    <source>
        <dbReference type="EMBL" id="MCP8937064.1"/>
    </source>
</evidence>
<sequence length="183" mass="19173">MKSWTSPSSDRAAPGVDGARLTRRILLAGGASLALAGCVTAQVSTPQRYSAVIVDVDTLRAKGLGLFADRVQAGIADAASRLLAGMVNPSDKSAPKLVLRITSVSFTEPMSEGPGGGSGSGESTDYMEGEALIVSKGAVIERVPMLGGYTSRWFDVLNPMGDPLRLQALCDFWVGWMRKKLGG</sequence>
<keyword evidence="2" id="KW-1185">Reference proteome</keyword>
<evidence type="ECO:0000313" key="2">
    <source>
        <dbReference type="Proteomes" id="UP001205890"/>
    </source>
</evidence>
<accession>A0ABT1L6N3</accession>
<name>A0ABT1L6N3_9HYPH</name>
<dbReference type="InterPro" id="IPR006311">
    <property type="entry name" value="TAT_signal"/>
</dbReference>
<protein>
    <recommendedName>
        <fullName evidence="3">DUF3016 domain-containing protein</fullName>
    </recommendedName>
</protein>
<reference evidence="1 2" key="1">
    <citation type="submission" date="2022-07" db="EMBL/GenBank/DDBJ databases">
        <authorList>
            <person name="Li W.-J."/>
            <person name="Deng Q.-Q."/>
        </authorList>
    </citation>
    <scope>NUCLEOTIDE SEQUENCE [LARGE SCALE GENOMIC DNA]</scope>
    <source>
        <strain evidence="1 2">SYSU M60028</strain>
    </source>
</reference>
<evidence type="ECO:0008006" key="3">
    <source>
        <dbReference type="Google" id="ProtNLM"/>
    </source>
</evidence>
<organism evidence="1 2">
    <name type="scientific">Alsobacter ponti</name>
    <dbReference type="NCBI Taxonomy" id="2962936"/>
    <lineage>
        <taxon>Bacteria</taxon>
        <taxon>Pseudomonadati</taxon>
        <taxon>Pseudomonadota</taxon>
        <taxon>Alphaproteobacteria</taxon>
        <taxon>Hyphomicrobiales</taxon>
        <taxon>Alsobacteraceae</taxon>
        <taxon>Alsobacter</taxon>
    </lineage>
</organism>